<dbReference type="AlphaFoldDB" id="A0A4Q4KJL5"/>
<comment type="caution">
    <text evidence="1">The sequence shown here is derived from an EMBL/GenBank/DDBJ whole genome shotgun (WGS) entry which is preliminary data.</text>
</comment>
<evidence type="ECO:0000313" key="1">
    <source>
        <dbReference type="EMBL" id="RYM33533.1"/>
    </source>
</evidence>
<gene>
    <name evidence="1" type="ORF">ERX46_11380</name>
</gene>
<protein>
    <submittedName>
        <fullName evidence="1">Uncharacterized protein</fullName>
    </submittedName>
</protein>
<organism evidence="1 2">
    <name type="scientific">Brumimicrobium glaciale</name>
    <dbReference type="NCBI Taxonomy" id="200475"/>
    <lineage>
        <taxon>Bacteria</taxon>
        <taxon>Pseudomonadati</taxon>
        <taxon>Bacteroidota</taxon>
        <taxon>Flavobacteriia</taxon>
        <taxon>Flavobacteriales</taxon>
        <taxon>Crocinitomicaceae</taxon>
        <taxon>Brumimicrobium</taxon>
    </lineage>
</organism>
<dbReference type="RefSeq" id="WP_130093993.1">
    <property type="nucleotide sequence ID" value="NZ_SETE01000004.1"/>
</dbReference>
<sequence length="195" mass="23613">MTKEQAHLFFPNPKEEDLEDLWEQRLFEQKQFFLTRPPLRLVWMSRLKKLEKQFEAYLVLIDQENPKENIQNHLESEIIFSDEFVAAFHQFHKQRNVYKSKLLQAQTYDALVNVIDEWLATEFLYAEFWKVEESEHNEIEVIRSKEPDPMDLLKDLKETEKLIDSKRIKDLKENYNILSENVKKEVKRLTLLTKV</sequence>
<dbReference type="EMBL" id="SETE01000004">
    <property type="protein sequence ID" value="RYM33533.1"/>
    <property type="molecule type" value="Genomic_DNA"/>
</dbReference>
<name>A0A4Q4KJL5_9FLAO</name>
<reference evidence="1 2" key="1">
    <citation type="submission" date="2019-02" db="EMBL/GenBank/DDBJ databases">
        <title>Genome sequence of the sea-ice species Brumimicrobium glaciale.</title>
        <authorList>
            <person name="Bowman J.P."/>
        </authorList>
    </citation>
    <scope>NUCLEOTIDE SEQUENCE [LARGE SCALE GENOMIC DNA]</scope>
    <source>
        <strain evidence="1 2">IC156</strain>
    </source>
</reference>
<keyword evidence="2" id="KW-1185">Reference proteome</keyword>
<dbReference type="Proteomes" id="UP000293952">
    <property type="component" value="Unassembled WGS sequence"/>
</dbReference>
<evidence type="ECO:0000313" key="2">
    <source>
        <dbReference type="Proteomes" id="UP000293952"/>
    </source>
</evidence>
<accession>A0A4Q4KJL5</accession>
<proteinExistence type="predicted"/>
<dbReference type="OrthoDB" id="1467352at2"/>